<name>A0A5J4RPE6_9ZZZZ</name>
<protein>
    <recommendedName>
        <fullName evidence="2">Pentapeptide repeat-containing protein</fullName>
    </recommendedName>
</protein>
<organism evidence="1">
    <name type="scientific">termite gut metagenome</name>
    <dbReference type="NCBI Taxonomy" id="433724"/>
    <lineage>
        <taxon>unclassified sequences</taxon>
        <taxon>metagenomes</taxon>
        <taxon>organismal metagenomes</taxon>
    </lineage>
</organism>
<comment type="caution">
    <text evidence="1">The sequence shown here is derived from an EMBL/GenBank/DDBJ whole genome shotgun (WGS) entry which is preliminary data.</text>
</comment>
<dbReference type="EMBL" id="SNRY01000942">
    <property type="protein sequence ID" value="KAA6334963.1"/>
    <property type="molecule type" value="Genomic_DNA"/>
</dbReference>
<gene>
    <name evidence="1" type="ORF">EZS27_016771</name>
</gene>
<dbReference type="AlphaFoldDB" id="A0A5J4RPE6"/>
<proteinExistence type="predicted"/>
<reference evidence="1" key="1">
    <citation type="submission" date="2019-03" db="EMBL/GenBank/DDBJ databases">
        <title>Single cell metagenomics reveals metabolic interactions within the superorganism composed of flagellate Streblomastix strix and complex community of Bacteroidetes bacteria on its surface.</title>
        <authorList>
            <person name="Treitli S.C."/>
            <person name="Kolisko M."/>
            <person name="Husnik F."/>
            <person name="Keeling P."/>
            <person name="Hampl V."/>
        </authorList>
    </citation>
    <scope>NUCLEOTIDE SEQUENCE</scope>
    <source>
        <strain evidence="1">STM</strain>
    </source>
</reference>
<dbReference type="InterPro" id="IPR001646">
    <property type="entry name" value="5peptide_repeat"/>
</dbReference>
<dbReference type="SUPFAM" id="SSF141571">
    <property type="entry name" value="Pentapeptide repeat-like"/>
    <property type="match status" value="1"/>
</dbReference>
<dbReference type="Pfam" id="PF00805">
    <property type="entry name" value="Pentapeptide"/>
    <property type="match status" value="1"/>
</dbReference>
<dbReference type="Gene3D" id="2.160.20.80">
    <property type="entry name" value="E3 ubiquitin-protein ligase SopA"/>
    <property type="match status" value="1"/>
</dbReference>
<accession>A0A5J4RPE6</accession>
<evidence type="ECO:0008006" key="2">
    <source>
        <dbReference type="Google" id="ProtNLM"/>
    </source>
</evidence>
<evidence type="ECO:0000313" key="1">
    <source>
        <dbReference type="EMBL" id="KAA6334963.1"/>
    </source>
</evidence>
<sequence length="65" mass="7747">MNGSNREKIEDIIFDDNIDKNYHNKLFLRVGAKGKKFNNVDFSHTYFEFCYFRQCTFNSCNFTGC</sequence>